<dbReference type="AlphaFoldDB" id="R7TQ23"/>
<evidence type="ECO:0000313" key="10">
    <source>
        <dbReference type="Proteomes" id="UP000014760"/>
    </source>
</evidence>
<dbReference type="STRING" id="283909.R7TQ23"/>
<evidence type="ECO:0000256" key="1">
    <source>
        <dbReference type="ARBA" id="ARBA00004370"/>
    </source>
</evidence>
<dbReference type="HOGENOM" id="CLU_144557_0_0_1"/>
<dbReference type="PANTHER" id="PTHR46641">
    <property type="entry name" value="FMRFAMIDE RECEPTOR-RELATED"/>
    <property type="match status" value="1"/>
</dbReference>
<evidence type="ECO:0000259" key="7">
    <source>
        <dbReference type="PROSITE" id="PS50262"/>
    </source>
</evidence>
<keyword evidence="4 6" id="KW-0472">Membrane</keyword>
<keyword evidence="5" id="KW-0297">G-protein coupled receptor</keyword>
<evidence type="ECO:0000256" key="6">
    <source>
        <dbReference type="SAM" id="Phobius"/>
    </source>
</evidence>
<dbReference type="PROSITE" id="PS50262">
    <property type="entry name" value="G_PROTEIN_RECEP_F1_2"/>
    <property type="match status" value="1"/>
</dbReference>
<proteinExistence type="inferred from homology"/>
<protein>
    <recommendedName>
        <fullName evidence="7">G-protein coupled receptors family 1 profile domain-containing protein</fullName>
    </recommendedName>
</protein>
<dbReference type="OMA" id="TYYIVAW"/>
<dbReference type="GO" id="GO:0004930">
    <property type="term" value="F:G protein-coupled receptor activity"/>
    <property type="evidence" value="ECO:0007669"/>
    <property type="project" value="UniProtKB-KW"/>
</dbReference>
<feature type="transmembrane region" description="Helical" evidence="6">
    <location>
        <begin position="12"/>
        <end position="30"/>
    </location>
</feature>
<dbReference type="PANTHER" id="PTHR46641:SF2">
    <property type="entry name" value="FMRFAMIDE RECEPTOR"/>
    <property type="match status" value="1"/>
</dbReference>
<feature type="non-terminal residue" evidence="8">
    <location>
        <position position="1"/>
    </location>
</feature>
<evidence type="ECO:0000256" key="2">
    <source>
        <dbReference type="ARBA" id="ARBA00022692"/>
    </source>
</evidence>
<comment type="similarity">
    <text evidence="5">Belongs to the G-protein coupled receptor 1 family.</text>
</comment>
<dbReference type="PROSITE" id="PS00237">
    <property type="entry name" value="G_PROTEIN_RECEP_F1_1"/>
    <property type="match status" value="1"/>
</dbReference>
<keyword evidence="5" id="KW-0675">Receptor</keyword>
<feature type="transmembrane region" description="Helical" evidence="6">
    <location>
        <begin position="42"/>
        <end position="63"/>
    </location>
</feature>
<keyword evidence="10" id="KW-1185">Reference proteome</keyword>
<dbReference type="InterPro" id="IPR017452">
    <property type="entry name" value="GPCR_Rhodpsn_7TM"/>
</dbReference>
<organism evidence="8">
    <name type="scientific">Capitella teleta</name>
    <name type="common">Polychaete worm</name>
    <dbReference type="NCBI Taxonomy" id="283909"/>
    <lineage>
        <taxon>Eukaryota</taxon>
        <taxon>Metazoa</taxon>
        <taxon>Spiralia</taxon>
        <taxon>Lophotrochozoa</taxon>
        <taxon>Annelida</taxon>
        <taxon>Polychaeta</taxon>
        <taxon>Sedentaria</taxon>
        <taxon>Scolecida</taxon>
        <taxon>Capitellidae</taxon>
        <taxon>Capitella</taxon>
    </lineage>
</organism>
<evidence type="ECO:0000313" key="9">
    <source>
        <dbReference type="EnsemblMetazoa" id="CapteP27302"/>
    </source>
</evidence>
<dbReference type="GO" id="GO:0016020">
    <property type="term" value="C:membrane"/>
    <property type="evidence" value="ECO:0007669"/>
    <property type="project" value="UniProtKB-SubCell"/>
</dbReference>
<name>R7TQ23_CAPTE</name>
<feature type="transmembrane region" description="Helical" evidence="6">
    <location>
        <begin position="130"/>
        <end position="151"/>
    </location>
</feature>
<dbReference type="Pfam" id="PF00001">
    <property type="entry name" value="7tm_1"/>
    <property type="match status" value="1"/>
</dbReference>
<dbReference type="InterPro" id="IPR000276">
    <property type="entry name" value="GPCR_Rhodpsn"/>
</dbReference>
<keyword evidence="2 5" id="KW-0812">Transmembrane</keyword>
<reference evidence="10" key="1">
    <citation type="submission" date="2012-12" db="EMBL/GenBank/DDBJ databases">
        <authorList>
            <person name="Hellsten U."/>
            <person name="Grimwood J."/>
            <person name="Chapman J.A."/>
            <person name="Shapiro H."/>
            <person name="Aerts A."/>
            <person name="Otillar R.P."/>
            <person name="Terry A.Y."/>
            <person name="Boore J.L."/>
            <person name="Simakov O."/>
            <person name="Marletaz F."/>
            <person name="Cho S.-J."/>
            <person name="Edsinger-Gonzales E."/>
            <person name="Havlak P."/>
            <person name="Kuo D.-H."/>
            <person name="Larsson T."/>
            <person name="Lv J."/>
            <person name="Arendt D."/>
            <person name="Savage R."/>
            <person name="Osoegawa K."/>
            <person name="de Jong P."/>
            <person name="Lindberg D.R."/>
            <person name="Seaver E.C."/>
            <person name="Weisblat D.A."/>
            <person name="Putnam N.H."/>
            <person name="Grigoriev I.V."/>
            <person name="Rokhsar D.S."/>
        </authorList>
    </citation>
    <scope>NUCLEOTIDE SEQUENCE</scope>
    <source>
        <strain evidence="10">I ESC-2004</strain>
    </source>
</reference>
<dbReference type="EMBL" id="KB308952">
    <property type="protein sequence ID" value="ELT95993.1"/>
    <property type="molecule type" value="Genomic_DNA"/>
</dbReference>
<keyword evidence="3 6" id="KW-1133">Transmembrane helix</keyword>
<reference evidence="8 10" key="2">
    <citation type="journal article" date="2013" name="Nature">
        <title>Insights into bilaterian evolution from three spiralian genomes.</title>
        <authorList>
            <person name="Simakov O."/>
            <person name="Marletaz F."/>
            <person name="Cho S.J."/>
            <person name="Edsinger-Gonzales E."/>
            <person name="Havlak P."/>
            <person name="Hellsten U."/>
            <person name="Kuo D.H."/>
            <person name="Larsson T."/>
            <person name="Lv J."/>
            <person name="Arendt D."/>
            <person name="Savage R."/>
            <person name="Osoegawa K."/>
            <person name="de Jong P."/>
            <person name="Grimwood J."/>
            <person name="Chapman J.A."/>
            <person name="Shapiro H."/>
            <person name="Aerts A."/>
            <person name="Otillar R.P."/>
            <person name="Terry A.Y."/>
            <person name="Boore J.L."/>
            <person name="Grigoriev I.V."/>
            <person name="Lindberg D.R."/>
            <person name="Seaver E.C."/>
            <person name="Weisblat D.A."/>
            <person name="Putnam N.H."/>
            <person name="Rokhsar D.S."/>
        </authorList>
    </citation>
    <scope>NUCLEOTIDE SEQUENCE</scope>
    <source>
        <strain evidence="8 10">I ESC-2004</strain>
    </source>
</reference>
<dbReference type="Proteomes" id="UP000014760">
    <property type="component" value="Unassembled WGS sequence"/>
</dbReference>
<feature type="domain" description="G-protein coupled receptors family 1 profile" evidence="7">
    <location>
        <begin position="22"/>
        <end position="153"/>
    </location>
</feature>
<reference evidence="9" key="3">
    <citation type="submission" date="2015-06" db="UniProtKB">
        <authorList>
            <consortium name="EnsemblMetazoa"/>
        </authorList>
    </citation>
    <scope>IDENTIFICATION</scope>
</reference>
<evidence type="ECO:0000256" key="4">
    <source>
        <dbReference type="ARBA" id="ARBA00023136"/>
    </source>
</evidence>
<gene>
    <name evidence="8" type="ORF">CAPTEDRAFT_27302</name>
</gene>
<evidence type="ECO:0000313" key="8">
    <source>
        <dbReference type="EMBL" id="ELT95993.1"/>
    </source>
</evidence>
<accession>R7TQ23</accession>
<sequence>YKIGLKIHKYWMPVIILLGWIGNTLSLTVFSRPKNRSISCCLYMCGLAVTDSFVISVSTYYYLRTTYAEIMKSAEFSKFHPTTLECSSLAWLQNFGSLSSVLIIMSMTVDRFIGVRFPLLASRLCTARRAKMFLAILPFCTGAYTFPYFYYSR</sequence>
<dbReference type="SUPFAM" id="SSF81321">
    <property type="entry name" value="Family A G protein-coupled receptor-like"/>
    <property type="match status" value="1"/>
</dbReference>
<evidence type="ECO:0000256" key="3">
    <source>
        <dbReference type="ARBA" id="ARBA00022989"/>
    </source>
</evidence>
<dbReference type="OrthoDB" id="9990906at2759"/>
<dbReference type="Gene3D" id="1.20.1070.10">
    <property type="entry name" value="Rhodopsin 7-helix transmembrane proteins"/>
    <property type="match status" value="1"/>
</dbReference>
<feature type="non-terminal residue" evidence="8">
    <location>
        <position position="153"/>
    </location>
</feature>
<dbReference type="EMBL" id="AMQN01011572">
    <property type="status" value="NOT_ANNOTATED_CDS"/>
    <property type="molecule type" value="Genomic_DNA"/>
</dbReference>
<keyword evidence="5" id="KW-0807">Transducer</keyword>
<dbReference type="InterPro" id="IPR052954">
    <property type="entry name" value="GPCR-Ligand_Int"/>
</dbReference>
<comment type="subcellular location">
    <subcellularLocation>
        <location evidence="1">Membrane</location>
    </subcellularLocation>
</comment>
<dbReference type="PRINTS" id="PR00237">
    <property type="entry name" value="GPCRRHODOPSN"/>
</dbReference>
<feature type="transmembrane region" description="Helical" evidence="6">
    <location>
        <begin position="89"/>
        <end position="109"/>
    </location>
</feature>
<evidence type="ECO:0000256" key="5">
    <source>
        <dbReference type="RuleBase" id="RU000688"/>
    </source>
</evidence>
<dbReference type="EnsemblMetazoa" id="CapteT27302">
    <property type="protein sequence ID" value="CapteP27302"/>
    <property type="gene ID" value="CapteG27302"/>
</dbReference>